<evidence type="ECO:0000256" key="4">
    <source>
        <dbReference type="ARBA" id="ARBA00022692"/>
    </source>
</evidence>
<dbReference type="Proteomes" id="UP000094795">
    <property type="component" value="Unassembled WGS sequence"/>
</dbReference>
<comment type="similarity">
    <text evidence="7">Belongs to the binding-protein-dependent transport system permease family.</text>
</comment>
<feature type="transmembrane region" description="Helical" evidence="7">
    <location>
        <begin position="292"/>
        <end position="312"/>
    </location>
</feature>
<keyword evidence="10" id="KW-1185">Reference proteome</keyword>
<feature type="transmembrane region" description="Helical" evidence="7">
    <location>
        <begin position="174"/>
        <end position="201"/>
    </location>
</feature>
<evidence type="ECO:0000256" key="1">
    <source>
        <dbReference type="ARBA" id="ARBA00004651"/>
    </source>
</evidence>
<evidence type="ECO:0000313" key="10">
    <source>
        <dbReference type="Proteomes" id="UP000094795"/>
    </source>
</evidence>
<gene>
    <name evidence="9" type="ORF">AWJ14_03295</name>
</gene>
<keyword evidence="3" id="KW-1003">Cell membrane</keyword>
<dbReference type="CDD" id="cd06261">
    <property type="entry name" value="TM_PBP2"/>
    <property type="match status" value="1"/>
</dbReference>
<evidence type="ECO:0000256" key="5">
    <source>
        <dbReference type="ARBA" id="ARBA00022989"/>
    </source>
</evidence>
<evidence type="ECO:0000256" key="6">
    <source>
        <dbReference type="ARBA" id="ARBA00023136"/>
    </source>
</evidence>
<dbReference type="SUPFAM" id="SSF161098">
    <property type="entry name" value="MetI-like"/>
    <property type="match status" value="1"/>
</dbReference>
<comment type="caution">
    <text evidence="9">The sequence shown here is derived from an EMBL/GenBank/DDBJ whole genome shotgun (WGS) entry which is preliminary data.</text>
</comment>
<dbReference type="NCBIfam" id="TIGR01097">
    <property type="entry name" value="PhnE"/>
    <property type="match status" value="1"/>
</dbReference>
<dbReference type="Gene3D" id="1.10.3720.10">
    <property type="entry name" value="MetI-like"/>
    <property type="match status" value="1"/>
</dbReference>
<dbReference type="EMBL" id="LQZT01000012">
    <property type="protein sequence ID" value="OCW57832.1"/>
    <property type="molecule type" value="Genomic_DNA"/>
</dbReference>
<dbReference type="Pfam" id="PF00528">
    <property type="entry name" value="BPD_transp_1"/>
    <property type="match status" value="1"/>
</dbReference>
<evidence type="ECO:0000256" key="7">
    <source>
        <dbReference type="RuleBase" id="RU363032"/>
    </source>
</evidence>
<dbReference type="InterPro" id="IPR035906">
    <property type="entry name" value="MetI-like_sf"/>
</dbReference>
<feature type="transmembrane region" description="Helical" evidence="7">
    <location>
        <begin position="132"/>
        <end position="153"/>
    </location>
</feature>
<feature type="transmembrane region" description="Helical" evidence="7">
    <location>
        <begin position="36"/>
        <end position="56"/>
    </location>
</feature>
<dbReference type="OrthoDB" id="9808005at2"/>
<reference evidence="9 10" key="1">
    <citation type="submission" date="2015-12" db="EMBL/GenBank/DDBJ databases">
        <authorList>
            <person name="Shamseldin A."/>
            <person name="Moawad H."/>
            <person name="Abd El-Rahim W.M."/>
            <person name="Sadowsky M.J."/>
        </authorList>
    </citation>
    <scope>NUCLEOTIDE SEQUENCE [LARGE SCALE GENOMIC DNA]</scope>
    <source>
        <strain evidence="9 10">JC234</strain>
    </source>
</reference>
<protein>
    <submittedName>
        <fullName evidence="9">Phosphonate ABC transporter permease</fullName>
    </submittedName>
</protein>
<dbReference type="PANTHER" id="PTHR30043:SF1">
    <property type="entry name" value="ABC TRANSPORT SYSTEM PERMEASE PROTEIN P69"/>
    <property type="match status" value="1"/>
</dbReference>
<evidence type="ECO:0000256" key="3">
    <source>
        <dbReference type="ARBA" id="ARBA00022475"/>
    </source>
</evidence>
<evidence type="ECO:0000313" key="9">
    <source>
        <dbReference type="EMBL" id="OCW57832.1"/>
    </source>
</evidence>
<dbReference type="PANTHER" id="PTHR30043">
    <property type="entry name" value="PHOSPHONATES TRANSPORT SYSTEM PERMEASE PROTEIN"/>
    <property type="match status" value="1"/>
</dbReference>
<accession>A0A1C1YWH7</accession>
<dbReference type="RefSeq" id="WP_066178110.1">
    <property type="nucleotide sequence ID" value="NZ_LQZT01000012.1"/>
</dbReference>
<dbReference type="STRING" id="1480615.AWJ14_03295"/>
<keyword evidence="6 7" id="KW-0472">Membrane</keyword>
<dbReference type="GO" id="GO:0005886">
    <property type="term" value="C:plasma membrane"/>
    <property type="evidence" value="ECO:0007669"/>
    <property type="project" value="UniProtKB-SubCell"/>
</dbReference>
<keyword evidence="2 7" id="KW-0813">Transport</keyword>
<name>A0A1C1YWH7_9HYPH</name>
<feature type="domain" description="ABC transmembrane type-1" evidence="8">
    <location>
        <begin position="126"/>
        <end position="307"/>
    </location>
</feature>
<dbReference type="InterPro" id="IPR005769">
    <property type="entry name" value="PhnE/PtxC"/>
</dbReference>
<dbReference type="InterPro" id="IPR000515">
    <property type="entry name" value="MetI-like"/>
</dbReference>
<evidence type="ECO:0000256" key="2">
    <source>
        <dbReference type="ARBA" id="ARBA00022448"/>
    </source>
</evidence>
<evidence type="ECO:0000259" key="8">
    <source>
        <dbReference type="PROSITE" id="PS50928"/>
    </source>
</evidence>
<keyword evidence="5 7" id="KW-1133">Transmembrane helix</keyword>
<dbReference type="PROSITE" id="PS50928">
    <property type="entry name" value="ABC_TM1"/>
    <property type="match status" value="1"/>
</dbReference>
<sequence length="326" mass="36690">MSDTFPSLSRLPSPALSPEGRAIERHWTELAQRRRLYSLIGLVLLVFAMGGSVWFANETNSGKFFDRLPYFFDFFIDMQPRDWIEPWRALFDLPSPYDDGSLKYNYVDGRVYLTQSLYIPEYVYKMVETLNIAVLSTLVGFVFAFVLSFLAARNMAVHPVIRVLVRRTMEVLRAFPEIVIAGFFLAVLSLGPIPAIIAVSIHTVGALGKLFFEVVENADMKPDEGLRAVGATWVERVWFGIVPQVMPNFMSYFLLRLEINVRASTILGAVGAGGIGEQLRISISRGHEAKTIAIIFLLFCTIVAVDQFSAWLRKRLVGSRAFQFGA</sequence>
<dbReference type="AlphaFoldDB" id="A0A1C1YWH7"/>
<keyword evidence="4 7" id="KW-0812">Transmembrane</keyword>
<proteinExistence type="inferred from homology"/>
<organism evidence="9 10">
    <name type="scientific">Hoeflea olei</name>
    <dbReference type="NCBI Taxonomy" id="1480615"/>
    <lineage>
        <taxon>Bacteria</taxon>
        <taxon>Pseudomonadati</taxon>
        <taxon>Pseudomonadota</taxon>
        <taxon>Alphaproteobacteria</taxon>
        <taxon>Hyphomicrobiales</taxon>
        <taxon>Rhizobiaceae</taxon>
        <taxon>Hoeflea</taxon>
    </lineage>
</organism>
<dbReference type="GO" id="GO:0015416">
    <property type="term" value="F:ABC-type phosphonate transporter activity"/>
    <property type="evidence" value="ECO:0007669"/>
    <property type="project" value="InterPro"/>
</dbReference>
<comment type="subcellular location">
    <subcellularLocation>
        <location evidence="1 7">Cell membrane</location>
        <topology evidence="1 7">Multi-pass membrane protein</topology>
    </subcellularLocation>
</comment>